<feature type="transmembrane region" description="Helical" evidence="6">
    <location>
        <begin position="378"/>
        <end position="398"/>
    </location>
</feature>
<feature type="transmembrane region" description="Helical" evidence="6">
    <location>
        <begin position="138"/>
        <end position="160"/>
    </location>
</feature>
<evidence type="ECO:0000256" key="4">
    <source>
        <dbReference type="ARBA" id="ARBA00022989"/>
    </source>
</evidence>
<dbReference type="InterPro" id="IPR020846">
    <property type="entry name" value="MFS_dom"/>
</dbReference>
<dbReference type="CDD" id="cd17324">
    <property type="entry name" value="MFS_NepI_like"/>
    <property type="match status" value="1"/>
</dbReference>
<feature type="transmembrane region" description="Helical" evidence="6">
    <location>
        <begin position="47"/>
        <end position="69"/>
    </location>
</feature>
<feature type="transmembrane region" description="Helical" evidence="6">
    <location>
        <begin position="286"/>
        <end position="303"/>
    </location>
</feature>
<feature type="transmembrane region" description="Helical" evidence="6">
    <location>
        <begin position="113"/>
        <end position="132"/>
    </location>
</feature>
<proteinExistence type="predicted"/>
<dbReference type="GO" id="GO:0005886">
    <property type="term" value="C:plasma membrane"/>
    <property type="evidence" value="ECO:0007669"/>
    <property type="project" value="UniProtKB-SubCell"/>
</dbReference>
<dbReference type="AlphaFoldDB" id="A0A5C5WYE7"/>
<keyword evidence="2" id="KW-1003">Cell membrane</keyword>
<evidence type="ECO:0000259" key="7">
    <source>
        <dbReference type="PROSITE" id="PS50850"/>
    </source>
</evidence>
<evidence type="ECO:0000313" key="9">
    <source>
        <dbReference type="Proteomes" id="UP000318053"/>
    </source>
</evidence>
<comment type="subcellular location">
    <subcellularLocation>
        <location evidence="1">Cell membrane</location>
        <topology evidence="1">Multi-pass membrane protein</topology>
    </subcellularLocation>
</comment>
<dbReference type="PANTHER" id="PTHR43124">
    <property type="entry name" value="PURINE EFFLUX PUMP PBUE"/>
    <property type="match status" value="1"/>
</dbReference>
<dbReference type="InterPro" id="IPR036259">
    <property type="entry name" value="MFS_trans_sf"/>
</dbReference>
<keyword evidence="5 6" id="KW-0472">Membrane</keyword>
<name>A0A5C5WYE7_9BACT</name>
<feature type="domain" description="Major facilitator superfamily (MFS) profile" evidence="7">
    <location>
        <begin position="47"/>
        <end position="436"/>
    </location>
</feature>
<dbReference type="InterPro" id="IPR005829">
    <property type="entry name" value="Sugar_transporter_CS"/>
</dbReference>
<accession>A0A5C5WYE7</accession>
<dbReference type="Proteomes" id="UP000318053">
    <property type="component" value="Unassembled WGS sequence"/>
</dbReference>
<keyword evidence="4 6" id="KW-1133">Transmembrane helix</keyword>
<dbReference type="PANTHER" id="PTHR43124:SF3">
    <property type="entry name" value="CHLORAMPHENICOL EFFLUX PUMP RV0191"/>
    <property type="match status" value="1"/>
</dbReference>
<dbReference type="Pfam" id="PF07690">
    <property type="entry name" value="MFS_1"/>
    <property type="match status" value="1"/>
</dbReference>
<feature type="transmembrane region" description="Helical" evidence="6">
    <location>
        <begin position="410"/>
        <end position="431"/>
    </location>
</feature>
<evidence type="ECO:0000256" key="2">
    <source>
        <dbReference type="ARBA" id="ARBA00022475"/>
    </source>
</evidence>
<dbReference type="GO" id="GO:0022857">
    <property type="term" value="F:transmembrane transporter activity"/>
    <property type="evidence" value="ECO:0007669"/>
    <property type="project" value="InterPro"/>
</dbReference>
<dbReference type="SUPFAM" id="SSF103473">
    <property type="entry name" value="MFS general substrate transporter"/>
    <property type="match status" value="1"/>
</dbReference>
<feature type="transmembrane region" description="Helical" evidence="6">
    <location>
        <begin position="315"/>
        <end position="333"/>
    </location>
</feature>
<feature type="transmembrane region" description="Helical" evidence="6">
    <location>
        <begin position="81"/>
        <end position="101"/>
    </location>
</feature>
<feature type="transmembrane region" description="Helical" evidence="6">
    <location>
        <begin position="200"/>
        <end position="222"/>
    </location>
</feature>
<dbReference type="PROSITE" id="PS00217">
    <property type="entry name" value="SUGAR_TRANSPORT_2"/>
    <property type="match status" value="1"/>
</dbReference>
<dbReference type="Gene3D" id="1.20.1250.20">
    <property type="entry name" value="MFS general substrate transporter like domains"/>
    <property type="match status" value="2"/>
</dbReference>
<dbReference type="InterPro" id="IPR050189">
    <property type="entry name" value="MFS_Efflux_Transporters"/>
</dbReference>
<reference evidence="8 9" key="1">
    <citation type="submission" date="2019-02" db="EMBL/GenBank/DDBJ databases">
        <title>Deep-cultivation of Planctomycetes and their phenomic and genomic characterization uncovers novel biology.</title>
        <authorList>
            <person name="Wiegand S."/>
            <person name="Jogler M."/>
            <person name="Boedeker C."/>
            <person name="Pinto D."/>
            <person name="Vollmers J."/>
            <person name="Rivas-Marin E."/>
            <person name="Kohn T."/>
            <person name="Peeters S.H."/>
            <person name="Heuer A."/>
            <person name="Rast P."/>
            <person name="Oberbeckmann S."/>
            <person name="Bunk B."/>
            <person name="Jeske O."/>
            <person name="Meyerdierks A."/>
            <person name="Storesund J.E."/>
            <person name="Kallscheuer N."/>
            <person name="Luecker S."/>
            <person name="Lage O.M."/>
            <person name="Pohl T."/>
            <person name="Merkel B.J."/>
            <person name="Hornburger P."/>
            <person name="Mueller R.-W."/>
            <person name="Bruemmer F."/>
            <person name="Labrenz M."/>
            <person name="Spormann A.M."/>
            <person name="Op Den Camp H."/>
            <person name="Overmann J."/>
            <person name="Amann R."/>
            <person name="Jetten M.S.M."/>
            <person name="Mascher T."/>
            <person name="Medema M.H."/>
            <person name="Devos D.P."/>
            <person name="Kaster A.-K."/>
            <person name="Ovreas L."/>
            <person name="Rohde M."/>
            <person name="Galperin M.Y."/>
            <person name="Jogler C."/>
        </authorList>
    </citation>
    <scope>NUCLEOTIDE SEQUENCE [LARGE SCALE GENOMIC DNA]</scope>
    <source>
        <strain evidence="8 9">CA85</strain>
    </source>
</reference>
<keyword evidence="3 6" id="KW-0812">Transmembrane</keyword>
<evidence type="ECO:0000256" key="3">
    <source>
        <dbReference type="ARBA" id="ARBA00022692"/>
    </source>
</evidence>
<comment type="caution">
    <text evidence="8">The sequence shown here is derived from an EMBL/GenBank/DDBJ whole genome shotgun (WGS) entry which is preliminary data.</text>
</comment>
<evidence type="ECO:0000256" key="1">
    <source>
        <dbReference type="ARBA" id="ARBA00004651"/>
    </source>
</evidence>
<feature type="transmembrane region" description="Helical" evidence="6">
    <location>
        <begin position="339"/>
        <end position="357"/>
    </location>
</feature>
<gene>
    <name evidence="8" type="primary">pbuE</name>
    <name evidence="8" type="ORF">CA85_48070</name>
</gene>
<protein>
    <submittedName>
        <fullName evidence="8">Purine efflux pump PbuE</fullName>
    </submittedName>
</protein>
<dbReference type="PROSITE" id="PS50850">
    <property type="entry name" value="MFS"/>
    <property type="match status" value="1"/>
</dbReference>
<evidence type="ECO:0000313" key="8">
    <source>
        <dbReference type="EMBL" id="TWT55707.1"/>
    </source>
</evidence>
<feature type="transmembrane region" description="Helical" evidence="6">
    <location>
        <begin position="250"/>
        <end position="274"/>
    </location>
</feature>
<dbReference type="InterPro" id="IPR011701">
    <property type="entry name" value="MFS"/>
</dbReference>
<keyword evidence="9" id="KW-1185">Reference proteome</keyword>
<evidence type="ECO:0000256" key="5">
    <source>
        <dbReference type="ARBA" id="ARBA00023136"/>
    </source>
</evidence>
<dbReference type="OrthoDB" id="212436at2"/>
<dbReference type="EMBL" id="SJPK01000022">
    <property type="protein sequence ID" value="TWT55707.1"/>
    <property type="molecule type" value="Genomic_DNA"/>
</dbReference>
<evidence type="ECO:0000256" key="6">
    <source>
        <dbReference type="SAM" id="Phobius"/>
    </source>
</evidence>
<organism evidence="8 9">
    <name type="scientific">Allorhodopirellula solitaria</name>
    <dbReference type="NCBI Taxonomy" id="2527987"/>
    <lineage>
        <taxon>Bacteria</taxon>
        <taxon>Pseudomonadati</taxon>
        <taxon>Planctomycetota</taxon>
        <taxon>Planctomycetia</taxon>
        <taxon>Pirellulales</taxon>
        <taxon>Pirellulaceae</taxon>
        <taxon>Allorhodopirellula</taxon>
    </lineage>
</organism>
<feature type="transmembrane region" description="Helical" evidence="6">
    <location>
        <begin position="172"/>
        <end position="194"/>
    </location>
</feature>
<sequence length="442" mass="47493">MLYLDWPVEMDRLGLRVGCVYFSRRVRESAVMPKSKSSPLTAAEWKLVLLLAAINFTHILDFVIVMPLGDQLRHELSITPRQFGFIVSAYGICATVTGIIASTVIDRFDRRRTMLWSFIGFLAATWYCGLAPSFTHLLVARGLSGLCGGVVASTVMAFIVELIPEQRRGRAIGAVTSSFAFASTIGLPIGLALASATEHFGTPFLAIAVFGTLVLAATAKLLPSLPGTHRDLHVHPLKTLRDVASQANHLWSFAFMIAMIFGTFMIVPYIAPYLQANCGLSRDNLPLVYAVAGAFSLFVMNFSGWLTDHFGPRRVFAGAAGAAVVMTLVITNLPPVSLIVAVLVTTLFMCVASSRMVPAQAMMLRSADPKSRGAFTSLNTAMSHFATGVGPLISGSIIGEVYPGGPLTQYWLVGVVAVCFGLLAIGLSFMLRPPADPIVMTT</sequence>